<keyword evidence="3" id="KW-1185">Reference proteome</keyword>
<name>A0A3M7QLI4_BRAPC</name>
<evidence type="ECO:0008006" key="4">
    <source>
        <dbReference type="Google" id="ProtNLM"/>
    </source>
</evidence>
<evidence type="ECO:0000313" key="3">
    <source>
        <dbReference type="Proteomes" id="UP000276133"/>
    </source>
</evidence>
<dbReference type="AlphaFoldDB" id="A0A3M7QLI4"/>
<dbReference type="Proteomes" id="UP000276133">
    <property type="component" value="Unassembled WGS sequence"/>
</dbReference>
<feature type="chain" id="PRO_5018319830" description="Secreted protein" evidence="1">
    <location>
        <begin position="18"/>
        <end position="77"/>
    </location>
</feature>
<feature type="signal peptide" evidence="1">
    <location>
        <begin position="1"/>
        <end position="17"/>
    </location>
</feature>
<gene>
    <name evidence="2" type="ORF">BpHYR1_016571</name>
</gene>
<organism evidence="2 3">
    <name type="scientific">Brachionus plicatilis</name>
    <name type="common">Marine rotifer</name>
    <name type="synonym">Brachionus muelleri</name>
    <dbReference type="NCBI Taxonomy" id="10195"/>
    <lineage>
        <taxon>Eukaryota</taxon>
        <taxon>Metazoa</taxon>
        <taxon>Spiralia</taxon>
        <taxon>Gnathifera</taxon>
        <taxon>Rotifera</taxon>
        <taxon>Eurotatoria</taxon>
        <taxon>Monogononta</taxon>
        <taxon>Pseudotrocha</taxon>
        <taxon>Ploima</taxon>
        <taxon>Brachionidae</taxon>
        <taxon>Brachionus</taxon>
    </lineage>
</organism>
<proteinExistence type="predicted"/>
<evidence type="ECO:0000256" key="1">
    <source>
        <dbReference type="SAM" id="SignalP"/>
    </source>
</evidence>
<sequence length="77" mass="8805">MLICFQLHRFLSLLSLALNFFEAPKPNSWAFSEAAATMMMFVYNKKNYVKLHPSLSMSHLLFNLELTAAEAHVLTTI</sequence>
<keyword evidence="1" id="KW-0732">Signal</keyword>
<evidence type="ECO:0000313" key="2">
    <source>
        <dbReference type="EMBL" id="RNA12316.1"/>
    </source>
</evidence>
<accession>A0A3M7QLI4</accession>
<protein>
    <recommendedName>
        <fullName evidence="4">Secreted protein</fullName>
    </recommendedName>
</protein>
<dbReference type="EMBL" id="REGN01005720">
    <property type="protein sequence ID" value="RNA12316.1"/>
    <property type="molecule type" value="Genomic_DNA"/>
</dbReference>
<comment type="caution">
    <text evidence="2">The sequence shown here is derived from an EMBL/GenBank/DDBJ whole genome shotgun (WGS) entry which is preliminary data.</text>
</comment>
<reference evidence="2 3" key="1">
    <citation type="journal article" date="2018" name="Sci. Rep.">
        <title>Genomic signatures of local adaptation to the degree of environmental predictability in rotifers.</title>
        <authorList>
            <person name="Franch-Gras L."/>
            <person name="Hahn C."/>
            <person name="Garcia-Roger E.M."/>
            <person name="Carmona M.J."/>
            <person name="Serra M."/>
            <person name="Gomez A."/>
        </authorList>
    </citation>
    <scope>NUCLEOTIDE SEQUENCE [LARGE SCALE GENOMIC DNA]</scope>
    <source>
        <strain evidence="2">HYR1</strain>
    </source>
</reference>